<sequence length="88" mass="9800">MSNTKEVVDSIEDILAFIGDAVSDMSGGTKATFTLLKSMDNFNDIFSDQEVIVEDFYPSTYSNDIFTTAYNIIGSVCDYVCSYFWGSK</sequence>
<protein>
    <submittedName>
        <fullName evidence="1">Uncharacterized protein</fullName>
    </submittedName>
</protein>
<evidence type="ECO:0000313" key="1">
    <source>
        <dbReference type="EMBL" id="KJV89696.1"/>
    </source>
</evidence>
<evidence type="ECO:0000313" key="2">
    <source>
        <dbReference type="Proteomes" id="UP000033661"/>
    </source>
</evidence>
<dbReference type="EMBL" id="LAOI01000001">
    <property type="protein sequence ID" value="KJV89696.1"/>
    <property type="molecule type" value="Genomic_DNA"/>
</dbReference>
<comment type="caution">
    <text evidence="1">The sequence shown here is derived from an EMBL/GenBank/DDBJ whole genome shotgun (WGS) entry which is preliminary data.</text>
</comment>
<dbReference type="PATRIC" id="fig|1359193.3.peg.659"/>
<gene>
    <name evidence="1" type="ORF">RBEAN4_0677</name>
</gene>
<name>A0A0F3QC16_RICBE</name>
<keyword evidence="2" id="KW-1185">Reference proteome</keyword>
<dbReference type="Proteomes" id="UP000033661">
    <property type="component" value="Unassembled WGS sequence"/>
</dbReference>
<reference evidence="1 2" key="1">
    <citation type="submission" date="2015-02" db="EMBL/GenBank/DDBJ databases">
        <title>Genome Sequencing of Rickettsiales.</title>
        <authorList>
            <person name="Daugherty S.C."/>
            <person name="Su Q."/>
            <person name="Abolude K."/>
            <person name="Beier-Sexton M."/>
            <person name="Carlyon J.A."/>
            <person name="Carter R."/>
            <person name="Day N.P."/>
            <person name="Dumler S.J."/>
            <person name="Dyachenko V."/>
            <person name="Godinez A."/>
            <person name="Kurtti T.J."/>
            <person name="Lichay M."/>
            <person name="Mullins K.E."/>
            <person name="Ott S."/>
            <person name="Pappas-Brown V."/>
            <person name="Paris D.H."/>
            <person name="Patel P."/>
            <person name="Richards A.L."/>
            <person name="Sadzewicz L."/>
            <person name="Sears K."/>
            <person name="Seidman D."/>
            <person name="Sengamalay N."/>
            <person name="Stenos J."/>
            <person name="Tallon L.J."/>
            <person name="Vincent G."/>
            <person name="Fraser C.M."/>
            <person name="Munderloh U."/>
            <person name="Dunning-Hotopp J.C."/>
        </authorList>
    </citation>
    <scope>NUCLEOTIDE SEQUENCE [LARGE SCALE GENOMIC DNA]</scope>
    <source>
        <strain evidence="1 2">RML An4</strain>
    </source>
</reference>
<dbReference type="AlphaFoldDB" id="A0A0F3QC16"/>
<organism evidence="1 2">
    <name type="scientific">Rickettsia bellii str. RML An4</name>
    <dbReference type="NCBI Taxonomy" id="1359193"/>
    <lineage>
        <taxon>Bacteria</taxon>
        <taxon>Pseudomonadati</taxon>
        <taxon>Pseudomonadota</taxon>
        <taxon>Alphaproteobacteria</taxon>
        <taxon>Rickettsiales</taxon>
        <taxon>Rickettsiaceae</taxon>
        <taxon>Rickettsieae</taxon>
        <taxon>Rickettsia</taxon>
        <taxon>belli group</taxon>
    </lineage>
</organism>
<accession>A0A0F3QC16</accession>
<proteinExistence type="predicted"/>
<dbReference type="RefSeq" id="WP_011477310.1">
    <property type="nucleotide sequence ID" value="NZ_LAOI01000001.1"/>
</dbReference>